<sequence length="128" mass="14714">MFFICFLCLRLSRSDGRSLQICCRLALQGLLCSVVVLLCTAFCTALFRCSLAYFIVLNVPVFWLLKVCVYVCRKFSPCTSTKGIALIVIWLRVYLLLYNSTFAIQIWFCYSSVLSANTLLLNYRNVIY</sequence>
<keyword evidence="1" id="KW-0812">Transmembrane</keyword>
<keyword evidence="2" id="KW-0732">Signal</keyword>
<keyword evidence="4" id="KW-1185">Reference proteome</keyword>
<feature type="transmembrane region" description="Helical" evidence="1">
    <location>
        <begin position="53"/>
        <end position="72"/>
    </location>
</feature>
<organism evidence="3 4">
    <name type="scientific">Schizopora paradoxa</name>
    <dbReference type="NCBI Taxonomy" id="27342"/>
    <lineage>
        <taxon>Eukaryota</taxon>
        <taxon>Fungi</taxon>
        <taxon>Dikarya</taxon>
        <taxon>Basidiomycota</taxon>
        <taxon>Agaricomycotina</taxon>
        <taxon>Agaricomycetes</taxon>
        <taxon>Hymenochaetales</taxon>
        <taxon>Schizoporaceae</taxon>
        <taxon>Schizopora</taxon>
    </lineage>
</organism>
<evidence type="ECO:0000256" key="2">
    <source>
        <dbReference type="SAM" id="SignalP"/>
    </source>
</evidence>
<keyword evidence="1" id="KW-1133">Transmembrane helix</keyword>
<feature type="transmembrane region" description="Helical" evidence="1">
    <location>
        <begin position="84"/>
        <end position="108"/>
    </location>
</feature>
<evidence type="ECO:0000313" key="3">
    <source>
        <dbReference type="EMBL" id="KLO18432.1"/>
    </source>
</evidence>
<evidence type="ECO:0000256" key="1">
    <source>
        <dbReference type="SAM" id="Phobius"/>
    </source>
</evidence>
<dbReference type="Proteomes" id="UP000053477">
    <property type="component" value="Unassembled WGS sequence"/>
</dbReference>
<feature type="transmembrane region" description="Helical" evidence="1">
    <location>
        <begin position="21"/>
        <end position="47"/>
    </location>
</feature>
<dbReference type="EMBL" id="KQ085895">
    <property type="protein sequence ID" value="KLO18432.1"/>
    <property type="molecule type" value="Genomic_DNA"/>
</dbReference>
<feature type="chain" id="PRO_5005202372" evidence="2">
    <location>
        <begin position="17"/>
        <end position="128"/>
    </location>
</feature>
<dbReference type="InParanoid" id="A0A0H2S3B4"/>
<accession>A0A0H2S3B4</accession>
<protein>
    <submittedName>
        <fullName evidence="3">Uncharacterized protein</fullName>
    </submittedName>
</protein>
<evidence type="ECO:0000313" key="4">
    <source>
        <dbReference type="Proteomes" id="UP000053477"/>
    </source>
</evidence>
<keyword evidence="1" id="KW-0472">Membrane</keyword>
<reference evidence="3 4" key="1">
    <citation type="submission" date="2015-04" db="EMBL/GenBank/DDBJ databases">
        <title>Complete genome sequence of Schizopora paradoxa KUC8140, a cosmopolitan wood degrader in East Asia.</title>
        <authorList>
            <consortium name="DOE Joint Genome Institute"/>
            <person name="Min B."/>
            <person name="Park H."/>
            <person name="Jang Y."/>
            <person name="Kim J.-J."/>
            <person name="Kim K.H."/>
            <person name="Pangilinan J."/>
            <person name="Lipzen A."/>
            <person name="Riley R."/>
            <person name="Grigoriev I.V."/>
            <person name="Spatafora J.W."/>
            <person name="Choi I.-G."/>
        </authorList>
    </citation>
    <scope>NUCLEOTIDE SEQUENCE [LARGE SCALE GENOMIC DNA]</scope>
    <source>
        <strain evidence="3 4">KUC8140</strain>
    </source>
</reference>
<gene>
    <name evidence="3" type="ORF">SCHPADRAFT_124812</name>
</gene>
<name>A0A0H2S3B4_9AGAM</name>
<dbReference type="AlphaFoldDB" id="A0A0H2S3B4"/>
<feature type="signal peptide" evidence="2">
    <location>
        <begin position="1"/>
        <end position="16"/>
    </location>
</feature>
<proteinExistence type="predicted"/>